<proteinExistence type="predicted"/>
<keyword evidence="3" id="KW-1185">Reference proteome</keyword>
<gene>
    <name evidence="2" type="ORF">FVE85_9622</name>
</gene>
<reference evidence="3" key="1">
    <citation type="journal article" date="2019" name="Nat. Commun.">
        <title>Expansion of phycobilisome linker gene families in mesophilic red algae.</title>
        <authorList>
            <person name="Lee J."/>
            <person name="Kim D."/>
            <person name="Bhattacharya D."/>
            <person name="Yoon H.S."/>
        </authorList>
    </citation>
    <scope>NUCLEOTIDE SEQUENCE [LARGE SCALE GENOMIC DNA]</scope>
    <source>
        <strain evidence="3">CCMP 1328</strain>
    </source>
</reference>
<dbReference type="Proteomes" id="UP000324585">
    <property type="component" value="Unassembled WGS sequence"/>
</dbReference>
<protein>
    <submittedName>
        <fullName evidence="2">Uncharacterized protein</fullName>
    </submittedName>
</protein>
<feature type="region of interest" description="Disordered" evidence="1">
    <location>
        <begin position="1"/>
        <end position="117"/>
    </location>
</feature>
<evidence type="ECO:0000313" key="3">
    <source>
        <dbReference type="Proteomes" id="UP000324585"/>
    </source>
</evidence>
<comment type="caution">
    <text evidence="2">The sequence shown here is derived from an EMBL/GenBank/DDBJ whole genome shotgun (WGS) entry which is preliminary data.</text>
</comment>
<feature type="compositionally biased region" description="Low complexity" evidence="1">
    <location>
        <begin position="19"/>
        <end position="33"/>
    </location>
</feature>
<feature type="compositionally biased region" description="Basic and acidic residues" evidence="1">
    <location>
        <begin position="1"/>
        <end position="18"/>
    </location>
</feature>
<sequence>MDAKEEVVVLEDEKHRPELLQLTEQEEQQPLLQDGPVRGDVKPRSPRMRNLRKDLGLGGRSGSSVDMRSSGSFRFCADERPGRDPKRTPRSAPMSRRARPSRHIMIMHGSAQASEDA</sequence>
<dbReference type="EMBL" id="VRMN01000023">
    <property type="protein sequence ID" value="KAA8490562.1"/>
    <property type="molecule type" value="Genomic_DNA"/>
</dbReference>
<dbReference type="AlphaFoldDB" id="A0A5J4YHP2"/>
<evidence type="ECO:0000313" key="2">
    <source>
        <dbReference type="EMBL" id="KAA8490562.1"/>
    </source>
</evidence>
<evidence type="ECO:0000256" key="1">
    <source>
        <dbReference type="SAM" id="MobiDB-lite"/>
    </source>
</evidence>
<name>A0A5J4YHP2_PORPP</name>
<feature type="compositionally biased region" description="Low complexity" evidence="1">
    <location>
        <begin position="62"/>
        <end position="74"/>
    </location>
</feature>
<organism evidence="2 3">
    <name type="scientific">Porphyridium purpureum</name>
    <name type="common">Red alga</name>
    <name type="synonym">Porphyridium cruentum</name>
    <dbReference type="NCBI Taxonomy" id="35688"/>
    <lineage>
        <taxon>Eukaryota</taxon>
        <taxon>Rhodophyta</taxon>
        <taxon>Bangiophyceae</taxon>
        <taxon>Porphyridiales</taxon>
        <taxon>Porphyridiaceae</taxon>
        <taxon>Porphyridium</taxon>
    </lineage>
</organism>
<accession>A0A5J4YHP2</accession>
<feature type="compositionally biased region" description="Basic and acidic residues" evidence="1">
    <location>
        <begin position="76"/>
        <end position="87"/>
    </location>
</feature>